<evidence type="ECO:0000256" key="1">
    <source>
        <dbReference type="ARBA" id="ARBA00000085"/>
    </source>
</evidence>
<evidence type="ECO:0000256" key="3">
    <source>
        <dbReference type="ARBA" id="ARBA00012438"/>
    </source>
</evidence>
<dbReference type="Pfam" id="PF02518">
    <property type="entry name" value="HATPase_c"/>
    <property type="match status" value="1"/>
</dbReference>
<dbReference type="CDD" id="cd00082">
    <property type="entry name" value="HisKA"/>
    <property type="match status" value="1"/>
</dbReference>
<dbReference type="InterPro" id="IPR005467">
    <property type="entry name" value="His_kinase_dom"/>
</dbReference>
<keyword evidence="18" id="KW-1185">Reference proteome</keyword>
<dbReference type="SMART" id="SM00388">
    <property type="entry name" value="HisKA"/>
    <property type="match status" value="1"/>
</dbReference>
<name>A0ABT1BGF6_9BURK</name>
<feature type="transmembrane region" description="Helical" evidence="14">
    <location>
        <begin position="52"/>
        <end position="72"/>
    </location>
</feature>
<dbReference type="RefSeq" id="WP_252767602.1">
    <property type="nucleotide sequence ID" value="NZ_JAMXMC010000001.1"/>
</dbReference>
<dbReference type="InterPro" id="IPR036097">
    <property type="entry name" value="HisK_dim/P_sf"/>
</dbReference>
<dbReference type="SUPFAM" id="SSF47384">
    <property type="entry name" value="Homodimeric domain of signal transducing histidine kinase"/>
    <property type="match status" value="1"/>
</dbReference>
<dbReference type="Gene3D" id="1.10.287.130">
    <property type="match status" value="1"/>
</dbReference>
<evidence type="ECO:0000256" key="2">
    <source>
        <dbReference type="ARBA" id="ARBA00004651"/>
    </source>
</evidence>
<dbReference type="InterPro" id="IPR003594">
    <property type="entry name" value="HATPase_dom"/>
</dbReference>
<keyword evidence="7 14" id="KW-0812">Transmembrane</keyword>
<feature type="transmembrane region" description="Helical" evidence="14">
    <location>
        <begin position="12"/>
        <end position="32"/>
    </location>
</feature>
<accession>A0ABT1BGF6</accession>
<dbReference type="PROSITE" id="PS50885">
    <property type="entry name" value="HAMP"/>
    <property type="match status" value="1"/>
</dbReference>
<feature type="domain" description="HAMP" evidence="16">
    <location>
        <begin position="70"/>
        <end position="125"/>
    </location>
</feature>
<keyword evidence="4" id="KW-1003">Cell membrane</keyword>
<dbReference type="InterPro" id="IPR036890">
    <property type="entry name" value="HATPase_C_sf"/>
</dbReference>
<dbReference type="InterPro" id="IPR003661">
    <property type="entry name" value="HisK_dim/P_dom"/>
</dbReference>
<evidence type="ECO:0000256" key="14">
    <source>
        <dbReference type="SAM" id="Phobius"/>
    </source>
</evidence>
<evidence type="ECO:0000256" key="4">
    <source>
        <dbReference type="ARBA" id="ARBA00022475"/>
    </source>
</evidence>
<dbReference type="InterPro" id="IPR003660">
    <property type="entry name" value="HAMP_dom"/>
</dbReference>
<dbReference type="Gene3D" id="3.30.565.10">
    <property type="entry name" value="Histidine kinase-like ATPase, C-terminal domain"/>
    <property type="match status" value="1"/>
</dbReference>
<keyword evidence="13 14" id="KW-0472">Membrane</keyword>
<dbReference type="PRINTS" id="PR00344">
    <property type="entry name" value="BCTRLSENSOR"/>
</dbReference>
<dbReference type="EMBL" id="JAMXMC010000001">
    <property type="protein sequence ID" value="MCO5975148.1"/>
    <property type="molecule type" value="Genomic_DNA"/>
</dbReference>
<evidence type="ECO:0000259" key="16">
    <source>
        <dbReference type="PROSITE" id="PS50885"/>
    </source>
</evidence>
<dbReference type="PANTHER" id="PTHR45528">
    <property type="entry name" value="SENSOR HISTIDINE KINASE CPXA"/>
    <property type="match status" value="1"/>
</dbReference>
<keyword evidence="11 14" id="KW-1133">Transmembrane helix</keyword>
<dbReference type="Proteomes" id="UP001204851">
    <property type="component" value="Unassembled WGS sequence"/>
</dbReference>
<evidence type="ECO:0000256" key="12">
    <source>
        <dbReference type="ARBA" id="ARBA00023012"/>
    </source>
</evidence>
<dbReference type="InterPro" id="IPR004358">
    <property type="entry name" value="Sig_transdc_His_kin-like_C"/>
</dbReference>
<dbReference type="Gene3D" id="1.10.8.500">
    <property type="entry name" value="HAMP domain in histidine kinase"/>
    <property type="match status" value="1"/>
</dbReference>
<dbReference type="PANTHER" id="PTHR45528:SF1">
    <property type="entry name" value="SENSOR HISTIDINE KINASE CPXA"/>
    <property type="match status" value="1"/>
</dbReference>
<comment type="subcellular location">
    <subcellularLocation>
        <location evidence="2">Cell membrane</location>
        <topology evidence="2">Multi-pass membrane protein</topology>
    </subcellularLocation>
</comment>
<keyword evidence="6" id="KW-0808">Transferase</keyword>
<reference evidence="17 18" key="1">
    <citation type="submission" date="2022-06" db="EMBL/GenBank/DDBJ databases">
        <title>Ideonella sp. NS12-5 Genome sequencing and assembly.</title>
        <authorList>
            <person name="Jung Y."/>
        </authorList>
    </citation>
    <scope>NUCLEOTIDE SEQUENCE [LARGE SCALE GENOMIC DNA]</scope>
    <source>
        <strain evidence="17 18">NS12-5</strain>
    </source>
</reference>
<keyword evidence="9" id="KW-0418">Kinase</keyword>
<evidence type="ECO:0000256" key="11">
    <source>
        <dbReference type="ARBA" id="ARBA00022989"/>
    </source>
</evidence>
<keyword evidence="5" id="KW-0597">Phosphoprotein</keyword>
<evidence type="ECO:0000256" key="7">
    <source>
        <dbReference type="ARBA" id="ARBA00022692"/>
    </source>
</evidence>
<evidence type="ECO:0000259" key="15">
    <source>
        <dbReference type="PROSITE" id="PS50109"/>
    </source>
</evidence>
<protein>
    <recommendedName>
        <fullName evidence="3">histidine kinase</fullName>
        <ecNumber evidence="3">2.7.13.3</ecNumber>
    </recommendedName>
</protein>
<evidence type="ECO:0000313" key="18">
    <source>
        <dbReference type="Proteomes" id="UP001204851"/>
    </source>
</evidence>
<comment type="caution">
    <text evidence="17">The sequence shown here is derived from an EMBL/GenBank/DDBJ whole genome shotgun (WGS) entry which is preliminary data.</text>
</comment>
<keyword evidence="10 17" id="KW-0067">ATP-binding</keyword>
<organism evidence="17 18">
    <name type="scientific">Ideonella oryzae</name>
    <dbReference type="NCBI Taxonomy" id="2937441"/>
    <lineage>
        <taxon>Bacteria</taxon>
        <taxon>Pseudomonadati</taxon>
        <taxon>Pseudomonadota</taxon>
        <taxon>Betaproteobacteria</taxon>
        <taxon>Burkholderiales</taxon>
        <taxon>Sphaerotilaceae</taxon>
        <taxon>Ideonella</taxon>
    </lineage>
</organism>
<dbReference type="Pfam" id="PF00672">
    <property type="entry name" value="HAMP"/>
    <property type="match status" value="1"/>
</dbReference>
<dbReference type="SUPFAM" id="SSF158472">
    <property type="entry name" value="HAMP domain-like"/>
    <property type="match status" value="1"/>
</dbReference>
<dbReference type="SUPFAM" id="SSF55874">
    <property type="entry name" value="ATPase domain of HSP90 chaperone/DNA topoisomerase II/histidine kinase"/>
    <property type="match status" value="1"/>
</dbReference>
<gene>
    <name evidence="17" type="ORF">M0L44_00230</name>
</gene>
<evidence type="ECO:0000313" key="17">
    <source>
        <dbReference type="EMBL" id="MCO5975148.1"/>
    </source>
</evidence>
<evidence type="ECO:0000256" key="5">
    <source>
        <dbReference type="ARBA" id="ARBA00022553"/>
    </source>
</evidence>
<dbReference type="SMART" id="SM00387">
    <property type="entry name" value="HATPase_c"/>
    <property type="match status" value="1"/>
</dbReference>
<sequence length="359" mass="38658">MSMTPYRLFWKLFFAFWAAMTLSFGGAVGFILTTSVVPPPPPSGNVPWHVLIPLGSGVVTSLFASLALAWYLTRPLRHVRWALDQLAGGHFETRVKPQIGSRRDEIADLGGYLDATAERLERLEASRQQLLYDISHELRSPLSRLRAAIGLARTDPSDVQAMLARVDLEADRLNGLLDDLLTLNRVEVGASGLRRDKIDLIELLHAIATDAEFEARASGRSLTLEAQGAFIAVVDGELIYRALENVIRNAVKYTGAGTAVEVKASRAEDAGLLEVTVADRGPGVPDEMLSSIFDPFVRVQAEKGTTTGFGLGLAIAQRALLAHGGEIFAAPRPGGGLIVTLRLLGRLPNTAPPADTAPL</sequence>
<evidence type="ECO:0000256" key="6">
    <source>
        <dbReference type="ARBA" id="ARBA00022679"/>
    </source>
</evidence>
<dbReference type="InterPro" id="IPR050398">
    <property type="entry name" value="HssS/ArlS-like"/>
</dbReference>
<evidence type="ECO:0000256" key="9">
    <source>
        <dbReference type="ARBA" id="ARBA00022777"/>
    </source>
</evidence>
<evidence type="ECO:0000256" key="10">
    <source>
        <dbReference type="ARBA" id="ARBA00022840"/>
    </source>
</evidence>
<feature type="domain" description="Histidine kinase" evidence="15">
    <location>
        <begin position="133"/>
        <end position="347"/>
    </location>
</feature>
<dbReference type="PROSITE" id="PS50109">
    <property type="entry name" value="HIS_KIN"/>
    <property type="match status" value="1"/>
</dbReference>
<comment type="catalytic activity">
    <reaction evidence="1">
        <text>ATP + protein L-histidine = ADP + protein N-phospho-L-histidine.</text>
        <dbReference type="EC" id="2.7.13.3"/>
    </reaction>
</comment>
<dbReference type="EC" id="2.7.13.3" evidence="3"/>
<evidence type="ECO:0000256" key="13">
    <source>
        <dbReference type="ARBA" id="ARBA00023136"/>
    </source>
</evidence>
<dbReference type="Pfam" id="PF00512">
    <property type="entry name" value="HisKA"/>
    <property type="match status" value="1"/>
</dbReference>
<keyword evidence="12" id="KW-0902">Two-component regulatory system</keyword>
<proteinExistence type="predicted"/>
<dbReference type="GO" id="GO:0005524">
    <property type="term" value="F:ATP binding"/>
    <property type="evidence" value="ECO:0007669"/>
    <property type="project" value="UniProtKB-KW"/>
</dbReference>
<dbReference type="CDD" id="cd06225">
    <property type="entry name" value="HAMP"/>
    <property type="match status" value="1"/>
</dbReference>
<keyword evidence="8" id="KW-0547">Nucleotide-binding</keyword>
<evidence type="ECO:0000256" key="8">
    <source>
        <dbReference type="ARBA" id="ARBA00022741"/>
    </source>
</evidence>
<dbReference type="SMART" id="SM00304">
    <property type="entry name" value="HAMP"/>
    <property type="match status" value="1"/>
</dbReference>